<keyword evidence="7" id="KW-0418">Kinase</keyword>
<gene>
    <name evidence="14" type="ORF">VV01_12275</name>
</gene>
<dbReference type="CDD" id="cd06225">
    <property type="entry name" value="HAMP"/>
    <property type="match status" value="1"/>
</dbReference>
<evidence type="ECO:0000313" key="14">
    <source>
        <dbReference type="EMBL" id="KNX37749.1"/>
    </source>
</evidence>
<dbReference type="InterPro" id="IPR036890">
    <property type="entry name" value="HATPase_C_sf"/>
</dbReference>
<dbReference type="PANTHER" id="PTHR45436:SF5">
    <property type="entry name" value="SENSOR HISTIDINE KINASE TRCS"/>
    <property type="match status" value="1"/>
</dbReference>
<dbReference type="InterPro" id="IPR036097">
    <property type="entry name" value="HisK_dim/P_sf"/>
</dbReference>
<dbReference type="PROSITE" id="PS50109">
    <property type="entry name" value="HIS_KIN"/>
    <property type="match status" value="1"/>
</dbReference>
<evidence type="ECO:0000256" key="2">
    <source>
        <dbReference type="ARBA" id="ARBA00004236"/>
    </source>
</evidence>
<dbReference type="Gene3D" id="1.10.287.130">
    <property type="match status" value="1"/>
</dbReference>
<evidence type="ECO:0000256" key="1">
    <source>
        <dbReference type="ARBA" id="ARBA00000085"/>
    </source>
</evidence>
<evidence type="ECO:0000313" key="15">
    <source>
        <dbReference type="Proteomes" id="UP000037397"/>
    </source>
</evidence>
<dbReference type="Gene3D" id="6.10.340.10">
    <property type="match status" value="1"/>
</dbReference>
<dbReference type="EMBL" id="LAIR01000002">
    <property type="protein sequence ID" value="KNX37749.1"/>
    <property type="molecule type" value="Genomic_DNA"/>
</dbReference>
<dbReference type="GO" id="GO:0000155">
    <property type="term" value="F:phosphorelay sensor kinase activity"/>
    <property type="evidence" value="ECO:0007669"/>
    <property type="project" value="InterPro"/>
</dbReference>
<dbReference type="SUPFAM" id="SSF158472">
    <property type="entry name" value="HAMP domain-like"/>
    <property type="match status" value="1"/>
</dbReference>
<evidence type="ECO:0000256" key="8">
    <source>
        <dbReference type="ARBA" id="ARBA00022989"/>
    </source>
</evidence>
<dbReference type="Proteomes" id="UP000037397">
    <property type="component" value="Unassembled WGS sequence"/>
</dbReference>
<keyword evidence="8 11" id="KW-1133">Transmembrane helix</keyword>
<dbReference type="PATRIC" id="fig|1631356.3.peg.2404"/>
<dbReference type="InterPro" id="IPR004358">
    <property type="entry name" value="Sig_transdc_His_kin-like_C"/>
</dbReference>
<keyword evidence="9" id="KW-0902">Two-component regulatory system</keyword>
<dbReference type="SUPFAM" id="SSF55874">
    <property type="entry name" value="ATPase domain of HSP90 chaperone/DNA topoisomerase II/histidine kinase"/>
    <property type="match status" value="1"/>
</dbReference>
<evidence type="ECO:0000256" key="5">
    <source>
        <dbReference type="ARBA" id="ARBA00022679"/>
    </source>
</evidence>
<name>A0A0L6CJ33_9MICO</name>
<dbReference type="GO" id="GO:0005886">
    <property type="term" value="C:plasma membrane"/>
    <property type="evidence" value="ECO:0007669"/>
    <property type="project" value="UniProtKB-SubCell"/>
</dbReference>
<comment type="catalytic activity">
    <reaction evidence="1">
        <text>ATP + protein L-histidine = ADP + protein N-phospho-L-histidine.</text>
        <dbReference type="EC" id="2.7.13.3"/>
    </reaction>
</comment>
<dbReference type="InterPro" id="IPR003594">
    <property type="entry name" value="HATPase_dom"/>
</dbReference>
<comment type="subcellular location">
    <subcellularLocation>
        <location evidence="2">Cell membrane</location>
    </subcellularLocation>
</comment>
<dbReference type="AlphaFoldDB" id="A0A0L6CJ33"/>
<dbReference type="Gene3D" id="3.30.565.10">
    <property type="entry name" value="Histidine kinase-like ATPase, C-terminal domain"/>
    <property type="match status" value="1"/>
</dbReference>
<dbReference type="InterPro" id="IPR003661">
    <property type="entry name" value="HisK_dim/P_dom"/>
</dbReference>
<reference evidence="15" key="1">
    <citation type="submission" date="2015-03" db="EMBL/GenBank/DDBJ databases">
        <title>Luteipulveratus halotolerans sp. nov., a novel actinobacterium (Dermacoccaceae) from Sarawak, Malaysia.</title>
        <authorList>
            <person name="Juboi H."/>
            <person name="Basik A."/>
            <person name="Shamsul S.S."/>
            <person name="Arnold P."/>
            <person name="Schmitt E.K."/>
            <person name="Sanglier J.-J."/>
            <person name="Yeo T."/>
        </authorList>
    </citation>
    <scope>NUCLEOTIDE SEQUENCE [LARGE SCALE GENOMIC DNA]</scope>
    <source>
        <strain evidence="15">C296001</strain>
    </source>
</reference>
<keyword evidence="4" id="KW-0597">Phosphoprotein</keyword>
<dbReference type="OrthoDB" id="9786919at2"/>
<dbReference type="Pfam" id="PF00672">
    <property type="entry name" value="HAMP"/>
    <property type="match status" value="1"/>
</dbReference>
<feature type="domain" description="Histidine kinase" evidence="12">
    <location>
        <begin position="233"/>
        <end position="447"/>
    </location>
</feature>
<dbReference type="SUPFAM" id="SSF47384">
    <property type="entry name" value="Homodimeric domain of signal transducing histidine kinase"/>
    <property type="match status" value="1"/>
</dbReference>
<dbReference type="PROSITE" id="PS50885">
    <property type="entry name" value="HAMP"/>
    <property type="match status" value="1"/>
</dbReference>
<proteinExistence type="predicted"/>
<dbReference type="SMART" id="SM00388">
    <property type="entry name" value="HisKA"/>
    <property type="match status" value="1"/>
</dbReference>
<dbReference type="SMART" id="SM00387">
    <property type="entry name" value="HATPase_c"/>
    <property type="match status" value="1"/>
</dbReference>
<dbReference type="PRINTS" id="PR00344">
    <property type="entry name" value="BCTRLSENSOR"/>
</dbReference>
<organism evidence="14 15">
    <name type="scientific">Luteipulveratus halotolerans</name>
    <dbReference type="NCBI Taxonomy" id="1631356"/>
    <lineage>
        <taxon>Bacteria</taxon>
        <taxon>Bacillati</taxon>
        <taxon>Actinomycetota</taxon>
        <taxon>Actinomycetes</taxon>
        <taxon>Micrococcales</taxon>
        <taxon>Dermacoccaceae</taxon>
        <taxon>Luteipulveratus</taxon>
    </lineage>
</organism>
<dbReference type="STRING" id="1631356.VV01_12275"/>
<sequence length="459" mass="48664">MLIGLAGSGVALLVGSLVLATVLGVAGRRSLDEAATNTARDISLVVARDDIPDPLPASGAQSVQVLDASGKVVAASANADRLTALLRPDEVRRARTGETVGVPGARAGESGRLRVVALPVTRAGERRDSSTVVVAVQSDDVEHAQHILRTTLLVVAPLLLLVMGLVAWWVIGRALRPVERLRAGAASISGQGRSERLPVPAQSDEIQALAVTLNDMLDRLTHARERQRDLVADAAHELRSPLASMRTQLEVEQRVGGRTELTDGVLADVGRLHDLVEDLLLLARVDSDKVDPSKAEVIDVPTLLADVSRSYAGGRVAVRVVPSTAAAVAVAPPIELRRVVTNLVDNAVRHASQEVVLSCAAEDEDVLLVVGDDGPGIAAPDRERVFERFTRLDTARDRDAGGTGLGLAIVRELTDRFGGAARLTEHPTVQGRTPPGLRVEVRVPREGSPRVHHHVADDI</sequence>
<comment type="caution">
    <text evidence="14">The sequence shown here is derived from an EMBL/GenBank/DDBJ whole genome shotgun (WGS) entry which is preliminary data.</text>
</comment>
<evidence type="ECO:0000256" key="9">
    <source>
        <dbReference type="ARBA" id="ARBA00023012"/>
    </source>
</evidence>
<evidence type="ECO:0000256" key="10">
    <source>
        <dbReference type="ARBA" id="ARBA00023136"/>
    </source>
</evidence>
<dbReference type="CDD" id="cd00082">
    <property type="entry name" value="HisKA"/>
    <property type="match status" value="1"/>
</dbReference>
<evidence type="ECO:0000256" key="4">
    <source>
        <dbReference type="ARBA" id="ARBA00022553"/>
    </source>
</evidence>
<keyword evidence="5" id="KW-0808">Transferase</keyword>
<dbReference type="Pfam" id="PF00512">
    <property type="entry name" value="HisKA"/>
    <property type="match status" value="1"/>
</dbReference>
<evidence type="ECO:0000259" key="12">
    <source>
        <dbReference type="PROSITE" id="PS50109"/>
    </source>
</evidence>
<dbReference type="InterPro" id="IPR003660">
    <property type="entry name" value="HAMP_dom"/>
</dbReference>
<dbReference type="EC" id="2.7.13.3" evidence="3"/>
<dbReference type="InterPro" id="IPR050428">
    <property type="entry name" value="TCS_sensor_his_kinase"/>
</dbReference>
<evidence type="ECO:0000256" key="11">
    <source>
        <dbReference type="SAM" id="Phobius"/>
    </source>
</evidence>
<evidence type="ECO:0000259" key="13">
    <source>
        <dbReference type="PROSITE" id="PS50885"/>
    </source>
</evidence>
<keyword evidence="10 11" id="KW-0472">Membrane</keyword>
<dbReference type="CDD" id="cd00075">
    <property type="entry name" value="HATPase"/>
    <property type="match status" value="1"/>
</dbReference>
<protein>
    <recommendedName>
        <fullName evidence="3">histidine kinase</fullName>
        <ecNumber evidence="3">2.7.13.3</ecNumber>
    </recommendedName>
</protein>
<evidence type="ECO:0000256" key="7">
    <source>
        <dbReference type="ARBA" id="ARBA00022777"/>
    </source>
</evidence>
<feature type="transmembrane region" description="Helical" evidence="11">
    <location>
        <begin position="152"/>
        <end position="171"/>
    </location>
</feature>
<dbReference type="InterPro" id="IPR005467">
    <property type="entry name" value="His_kinase_dom"/>
</dbReference>
<accession>A0A0L6CJ33</accession>
<dbReference type="Pfam" id="PF02518">
    <property type="entry name" value="HATPase_c"/>
    <property type="match status" value="1"/>
</dbReference>
<dbReference type="PANTHER" id="PTHR45436">
    <property type="entry name" value="SENSOR HISTIDINE KINASE YKOH"/>
    <property type="match status" value="1"/>
</dbReference>
<evidence type="ECO:0000256" key="3">
    <source>
        <dbReference type="ARBA" id="ARBA00012438"/>
    </source>
</evidence>
<keyword evidence="6 11" id="KW-0812">Transmembrane</keyword>
<feature type="domain" description="HAMP" evidence="13">
    <location>
        <begin position="172"/>
        <end position="225"/>
    </location>
</feature>
<evidence type="ECO:0000256" key="6">
    <source>
        <dbReference type="ARBA" id="ARBA00022692"/>
    </source>
</evidence>
<dbReference type="SMART" id="SM00304">
    <property type="entry name" value="HAMP"/>
    <property type="match status" value="1"/>
</dbReference>
<keyword evidence="15" id="KW-1185">Reference proteome</keyword>